<dbReference type="InterPro" id="IPR013381">
    <property type="entry name" value="CRISPR-assoc_prot_Cse1"/>
</dbReference>
<name>A0A177MZ74_9GAMM</name>
<protein>
    <submittedName>
        <fullName evidence="1">Type I-E CRISPR-associated protein Cse1/CasA</fullName>
    </submittedName>
</protein>
<dbReference type="NCBIfam" id="TIGR02547">
    <property type="entry name" value="casA_cse1"/>
    <property type="match status" value="1"/>
</dbReference>
<dbReference type="EMBL" id="LUUJ01000126">
    <property type="protein sequence ID" value="OAI11018.1"/>
    <property type="molecule type" value="Genomic_DNA"/>
</dbReference>
<dbReference type="Pfam" id="PF09481">
    <property type="entry name" value="CRISPR_Cse1"/>
    <property type="match status" value="1"/>
</dbReference>
<accession>A0A177MZ74</accession>
<sequence length="538" mass="61164">MNLIKDCWIPVVRQNGQLDVIAPWQIAETENPVIEINAPRPDFQGALYQFLIGLLQTCFAPEDEEQWLDYWQEMPCTVEMQTAFEQVKVAFETDNPGGPAFMQDLELKPTKDEQPIEYLFIGAPGENTTFKNIDLFQKRGQVRKLCDVCASTALFTLQTNGPPGGAGHMAGLRGNGPLTTLLISNEINSPLFKSLWLNILPNDNKTTPLQNRSEEIFPWLTKTRTSESCTTKKCENGCKRCGTFPFDVDPLHVYWSMPRRIRLSKSDKSGHCDICSQHAEHLYESFTTKNKGYRYVGAWVHPLTPYQKSPDKLPNPIKGQKAGIGYQHWVGLVFQDNERDFHAANVVREFLNEKAHLIGRTAIVSLWCFGYDMEPGQAKSRGWYSQRLPLFHVDKCKQRNLLEWGQDLTNSARVTVGILREEIKSALFKNPKDAKGDMSAIDAQFWQSSEADFYRLLERLVQLPSDTRMAPSEIYASWIGILNLKMIQVFETVALTAVPEDLDLKRIINAKKSMLSRFHGNKVIKDLKAKAQSEEVAK</sequence>
<gene>
    <name evidence="1" type="ORF">A1507_21085</name>
</gene>
<organism evidence="1 2">
    <name type="scientific">Methylomonas koyamae</name>
    <dbReference type="NCBI Taxonomy" id="702114"/>
    <lineage>
        <taxon>Bacteria</taxon>
        <taxon>Pseudomonadati</taxon>
        <taxon>Pseudomonadota</taxon>
        <taxon>Gammaproteobacteria</taxon>
        <taxon>Methylococcales</taxon>
        <taxon>Methylococcaceae</taxon>
        <taxon>Methylomonas</taxon>
    </lineage>
</organism>
<evidence type="ECO:0000313" key="2">
    <source>
        <dbReference type="Proteomes" id="UP000077857"/>
    </source>
</evidence>
<evidence type="ECO:0000313" key="1">
    <source>
        <dbReference type="EMBL" id="OAI11018.1"/>
    </source>
</evidence>
<dbReference type="Proteomes" id="UP000077857">
    <property type="component" value="Unassembled WGS sequence"/>
</dbReference>
<proteinExistence type="predicted"/>
<comment type="caution">
    <text evidence="1">The sequence shown here is derived from an EMBL/GenBank/DDBJ whole genome shotgun (WGS) entry which is preliminary data.</text>
</comment>
<dbReference type="OrthoDB" id="5392377at2"/>
<dbReference type="AlphaFoldDB" id="A0A177MZ74"/>
<dbReference type="CDD" id="cd09729">
    <property type="entry name" value="Cse1_I-E"/>
    <property type="match status" value="1"/>
</dbReference>
<reference evidence="1 2" key="1">
    <citation type="submission" date="2016-03" db="EMBL/GenBank/DDBJ databases">
        <authorList>
            <person name="Ploux O."/>
        </authorList>
    </citation>
    <scope>NUCLEOTIDE SEQUENCE [LARGE SCALE GENOMIC DNA]</scope>
    <source>
        <strain evidence="1 2">R-45378</strain>
    </source>
</reference>
<dbReference type="RefSeq" id="WP_064042496.1">
    <property type="nucleotide sequence ID" value="NZ_LUUJ01000126.1"/>
</dbReference>